<feature type="chain" id="PRO_5046570599" evidence="6">
    <location>
        <begin position="29"/>
        <end position="367"/>
    </location>
</feature>
<dbReference type="PANTHER" id="PTHR47359:SF3">
    <property type="entry name" value="NLP_P60 DOMAIN-CONTAINING PROTEIN-RELATED"/>
    <property type="match status" value="1"/>
</dbReference>
<evidence type="ECO:0000313" key="9">
    <source>
        <dbReference type="Proteomes" id="UP001500751"/>
    </source>
</evidence>
<dbReference type="InterPro" id="IPR038765">
    <property type="entry name" value="Papain-like_cys_pep_sf"/>
</dbReference>
<evidence type="ECO:0000313" key="8">
    <source>
        <dbReference type="EMBL" id="GAA2020321.1"/>
    </source>
</evidence>
<comment type="similarity">
    <text evidence="1">Belongs to the peptidase C40 family.</text>
</comment>
<accession>A0ABP5FBP0</accession>
<keyword evidence="4" id="KW-0788">Thiol protease</keyword>
<feature type="coiled-coil region" evidence="5">
    <location>
        <begin position="68"/>
        <end position="95"/>
    </location>
</feature>
<evidence type="ECO:0000259" key="7">
    <source>
        <dbReference type="PROSITE" id="PS51935"/>
    </source>
</evidence>
<gene>
    <name evidence="8" type="ORF">GCM10009839_16250</name>
</gene>
<keyword evidence="3" id="KW-0378">Hydrolase</keyword>
<protein>
    <submittedName>
        <fullName evidence="8">C40 family peptidase</fullName>
    </submittedName>
</protein>
<evidence type="ECO:0000256" key="3">
    <source>
        <dbReference type="ARBA" id="ARBA00022801"/>
    </source>
</evidence>
<dbReference type="PROSITE" id="PS51935">
    <property type="entry name" value="NLPC_P60"/>
    <property type="match status" value="1"/>
</dbReference>
<dbReference type="RefSeq" id="WP_344664890.1">
    <property type="nucleotide sequence ID" value="NZ_BAAAQN010000007.1"/>
</dbReference>
<reference evidence="9" key="1">
    <citation type="journal article" date="2019" name="Int. J. Syst. Evol. Microbiol.">
        <title>The Global Catalogue of Microorganisms (GCM) 10K type strain sequencing project: providing services to taxonomists for standard genome sequencing and annotation.</title>
        <authorList>
            <consortium name="The Broad Institute Genomics Platform"/>
            <consortium name="The Broad Institute Genome Sequencing Center for Infectious Disease"/>
            <person name="Wu L."/>
            <person name="Ma J."/>
        </authorList>
    </citation>
    <scope>NUCLEOTIDE SEQUENCE [LARGE SCALE GENOMIC DNA]</scope>
    <source>
        <strain evidence="9">JCM 16014</strain>
    </source>
</reference>
<feature type="signal peptide" evidence="6">
    <location>
        <begin position="1"/>
        <end position="28"/>
    </location>
</feature>
<feature type="domain" description="NlpC/P60" evidence="7">
    <location>
        <begin position="253"/>
        <end position="367"/>
    </location>
</feature>
<keyword evidence="5" id="KW-0175">Coiled coil</keyword>
<evidence type="ECO:0000256" key="5">
    <source>
        <dbReference type="SAM" id="Coils"/>
    </source>
</evidence>
<proteinExistence type="inferred from homology"/>
<comment type="caution">
    <text evidence="8">The sequence shown here is derived from an EMBL/GenBank/DDBJ whole genome shotgun (WGS) entry which is preliminary data.</text>
</comment>
<dbReference type="EMBL" id="BAAAQN010000007">
    <property type="protein sequence ID" value="GAA2020321.1"/>
    <property type="molecule type" value="Genomic_DNA"/>
</dbReference>
<keyword evidence="2" id="KW-0645">Protease</keyword>
<keyword evidence="6" id="KW-0732">Signal</keyword>
<dbReference type="InterPro" id="IPR051794">
    <property type="entry name" value="PG_Endopeptidase_C40"/>
</dbReference>
<dbReference type="Proteomes" id="UP001500751">
    <property type="component" value="Unassembled WGS sequence"/>
</dbReference>
<keyword evidence="9" id="KW-1185">Reference proteome</keyword>
<dbReference type="SUPFAM" id="SSF54001">
    <property type="entry name" value="Cysteine proteinases"/>
    <property type="match status" value="1"/>
</dbReference>
<evidence type="ECO:0000256" key="4">
    <source>
        <dbReference type="ARBA" id="ARBA00022807"/>
    </source>
</evidence>
<name>A0ABP5FBP0_9ACTN</name>
<organism evidence="8 9">
    <name type="scientific">Catenulispora yoronensis</name>
    <dbReference type="NCBI Taxonomy" id="450799"/>
    <lineage>
        <taxon>Bacteria</taxon>
        <taxon>Bacillati</taxon>
        <taxon>Actinomycetota</taxon>
        <taxon>Actinomycetes</taxon>
        <taxon>Catenulisporales</taxon>
        <taxon>Catenulisporaceae</taxon>
        <taxon>Catenulispora</taxon>
    </lineage>
</organism>
<dbReference type="Gene3D" id="3.90.1720.10">
    <property type="entry name" value="endopeptidase domain like (from Nostoc punctiforme)"/>
    <property type="match status" value="1"/>
</dbReference>
<evidence type="ECO:0000256" key="1">
    <source>
        <dbReference type="ARBA" id="ARBA00007074"/>
    </source>
</evidence>
<evidence type="ECO:0000256" key="2">
    <source>
        <dbReference type="ARBA" id="ARBA00022670"/>
    </source>
</evidence>
<dbReference type="PANTHER" id="PTHR47359">
    <property type="entry name" value="PEPTIDOGLYCAN DL-ENDOPEPTIDASE CWLO"/>
    <property type="match status" value="1"/>
</dbReference>
<sequence>MAHHSTKRSRSSCARPALSARGRTVAVAALTAVAAAAGVVATAAAVPAPRKPGPAPDGRETATVKAQIAALYRQASELTQAYDAAQEQAAHLTIAVQHSESELQQVGADYVHQRSALGAIAADQYRAGGVDQRLALMLADHPDTFLGNAAMAARLSDEQRGRIAEAVESQRRLIELQSAAADQLADLSRTRDTASRSRQAVNDQLRRAQALLGTLSASQRRAVAAADLGPDSSGFTGESVDPATLAHPALPASSRARTAIAAAYADLGKPYVFGAEGPDAFDCSGLIQRVWRQAGVELPRTSSEQAEAGQRVPLSDIQPGDLVIYYSGRNHIGMYVGDGKIIHAPHPGTQVRISPLMSMPVNMVVRV</sequence>
<evidence type="ECO:0000256" key="6">
    <source>
        <dbReference type="SAM" id="SignalP"/>
    </source>
</evidence>
<dbReference type="Pfam" id="PF00877">
    <property type="entry name" value="NLPC_P60"/>
    <property type="match status" value="1"/>
</dbReference>
<dbReference type="InterPro" id="IPR000064">
    <property type="entry name" value="NLP_P60_dom"/>
</dbReference>